<dbReference type="Gene3D" id="3.40.50.450">
    <property type="match status" value="1"/>
</dbReference>
<dbReference type="OrthoDB" id="414463at2759"/>
<gene>
    <name evidence="1" type="ORF">J5N97_005812</name>
</gene>
<evidence type="ECO:0000313" key="1">
    <source>
        <dbReference type="EMBL" id="KAJ0987456.1"/>
    </source>
</evidence>
<dbReference type="AlphaFoldDB" id="A0A9D5D8Q1"/>
<proteinExistence type="predicted"/>
<keyword evidence="2" id="KW-1185">Reference proteome</keyword>
<accession>A0A9D5D8Q1</accession>
<protein>
    <submittedName>
        <fullName evidence="1">Uncharacterized protein</fullName>
    </submittedName>
</protein>
<dbReference type="SUPFAM" id="SSF102405">
    <property type="entry name" value="MCP/YpsA-like"/>
    <property type="match status" value="1"/>
</dbReference>
<reference evidence="1" key="1">
    <citation type="submission" date="2021-03" db="EMBL/GenBank/DDBJ databases">
        <authorList>
            <person name="Li Z."/>
            <person name="Yang C."/>
        </authorList>
    </citation>
    <scope>NUCLEOTIDE SEQUENCE</scope>
    <source>
        <strain evidence="1">Dzin_1.0</strain>
        <tissue evidence="1">Leaf</tissue>
    </source>
</reference>
<name>A0A9D5D8Q1_9LILI</name>
<reference evidence="1" key="2">
    <citation type="journal article" date="2022" name="Hortic Res">
        <title>The genome of Dioscorea zingiberensis sheds light on the biosynthesis, origin and evolution of the medicinally important diosgenin saponins.</title>
        <authorList>
            <person name="Li Y."/>
            <person name="Tan C."/>
            <person name="Li Z."/>
            <person name="Guo J."/>
            <person name="Li S."/>
            <person name="Chen X."/>
            <person name="Wang C."/>
            <person name="Dai X."/>
            <person name="Yang H."/>
            <person name="Song W."/>
            <person name="Hou L."/>
            <person name="Xu J."/>
            <person name="Tong Z."/>
            <person name="Xu A."/>
            <person name="Yuan X."/>
            <person name="Wang W."/>
            <person name="Yang Q."/>
            <person name="Chen L."/>
            <person name="Sun Z."/>
            <person name="Wang K."/>
            <person name="Pan B."/>
            <person name="Chen J."/>
            <person name="Bao Y."/>
            <person name="Liu F."/>
            <person name="Qi X."/>
            <person name="Gang D.R."/>
            <person name="Wen J."/>
            <person name="Li J."/>
        </authorList>
    </citation>
    <scope>NUCLEOTIDE SEQUENCE</scope>
    <source>
        <strain evidence="1">Dzin_1.0</strain>
    </source>
</reference>
<sequence>MVIGLSPRWPMKSTILPHICPLNLGGIELCSDFQALSDQFYQSPEHHKFVRQQFINQEWSENLVSRNIDLVYGGGSVGLMVLISQAVYDEGMLLGYLDMVL</sequence>
<evidence type="ECO:0000313" key="2">
    <source>
        <dbReference type="Proteomes" id="UP001085076"/>
    </source>
</evidence>
<dbReference type="Proteomes" id="UP001085076">
    <property type="component" value="Miscellaneous, Linkage group lg01"/>
</dbReference>
<dbReference type="EMBL" id="JAGGNH010000001">
    <property type="protein sequence ID" value="KAJ0987456.1"/>
    <property type="molecule type" value="Genomic_DNA"/>
</dbReference>
<comment type="caution">
    <text evidence="1">The sequence shown here is derived from an EMBL/GenBank/DDBJ whole genome shotgun (WGS) entry which is preliminary data.</text>
</comment>
<organism evidence="1 2">
    <name type="scientific">Dioscorea zingiberensis</name>
    <dbReference type="NCBI Taxonomy" id="325984"/>
    <lineage>
        <taxon>Eukaryota</taxon>
        <taxon>Viridiplantae</taxon>
        <taxon>Streptophyta</taxon>
        <taxon>Embryophyta</taxon>
        <taxon>Tracheophyta</taxon>
        <taxon>Spermatophyta</taxon>
        <taxon>Magnoliopsida</taxon>
        <taxon>Liliopsida</taxon>
        <taxon>Dioscoreales</taxon>
        <taxon>Dioscoreaceae</taxon>
        <taxon>Dioscorea</taxon>
    </lineage>
</organism>